<name>A0ACB8DQN0_DERSI</name>
<protein>
    <submittedName>
        <fullName evidence="1">Uncharacterized protein</fullName>
    </submittedName>
</protein>
<sequence length="283" mass="31464">MVDCLDIELLISACIVKTSSGFLRGVAAFFTGYIAARVRETLALKLTCVVVRRLADMAGLLPRRRYTVSGFGSHVEMRTVEFVDKLEHRHACAWCNAVSSKMSLLGCRHVICDTCKGLSTVWIDRTYKVCCCSRHVRFYVFELEIGHPGDKRVRCINADSGCNFVGRLGDLNEHLRDNCTLYSETCSKCADTIVYKDLRKHYIACSGRPAVSLRVADARSLLENLGVACSKLEQAVASARSDDCNTLQDTVGLVREQFARIQGQLDMGAPWSIDANNIPRLDK</sequence>
<evidence type="ECO:0000313" key="1">
    <source>
        <dbReference type="EMBL" id="KAH7974514.1"/>
    </source>
</evidence>
<accession>A0ACB8DQN0</accession>
<organism evidence="1 2">
    <name type="scientific">Dermacentor silvarum</name>
    <name type="common">Tick</name>
    <dbReference type="NCBI Taxonomy" id="543639"/>
    <lineage>
        <taxon>Eukaryota</taxon>
        <taxon>Metazoa</taxon>
        <taxon>Ecdysozoa</taxon>
        <taxon>Arthropoda</taxon>
        <taxon>Chelicerata</taxon>
        <taxon>Arachnida</taxon>
        <taxon>Acari</taxon>
        <taxon>Parasitiformes</taxon>
        <taxon>Ixodida</taxon>
        <taxon>Ixodoidea</taxon>
        <taxon>Ixodidae</taxon>
        <taxon>Rhipicephalinae</taxon>
        <taxon>Dermacentor</taxon>
    </lineage>
</organism>
<reference evidence="1" key="1">
    <citation type="submission" date="2020-05" db="EMBL/GenBank/DDBJ databases">
        <title>Large-scale comparative analyses of tick genomes elucidate their genetic diversity and vector capacities.</title>
        <authorList>
            <person name="Jia N."/>
            <person name="Wang J."/>
            <person name="Shi W."/>
            <person name="Du L."/>
            <person name="Sun Y."/>
            <person name="Zhan W."/>
            <person name="Jiang J."/>
            <person name="Wang Q."/>
            <person name="Zhang B."/>
            <person name="Ji P."/>
            <person name="Sakyi L.B."/>
            <person name="Cui X."/>
            <person name="Yuan T."/>
            <person name="Jiang B."/>
            <person name="Yang W."/>
            <person name="Lam T.T.-Y."/>
            <person name="Chang Q."/>
            <person name="Ding S."/>
            <person name="Wang X."/>
            <person name="Zhu J."/>
            <person name="Ruan X."/>
            <person name="Zhao L."/>
            <person name="Wei J."/>
            <person name="Que T."/>
            <person name="Du C."/>
            <person name="Cheng J."/>
            <person name="Dai P."/>
            <person name="Han X."/>
            <person name="Huang E."/>
            <person name="Gao Y."/>
            <person name="Liu J."/>
            <person name="Shao H."/>
            <person name="Ye R."/>
            <person name="Li L."/>
            <person name="Wei W."/>
            <person name="Wang X."/>
            <person name="Wang C."/>
            <person name="Yang T."/>
            <person name="Huo Q."/>
            <person name="Li W."/>
            <person name="Guo W."/>
            <person name="Chen H."/>
            <person name="Zhou L."/>
            <person name="Ni X."/>
            <person name="Tian J."/>
            <person name="Zhou Y."/>
            <person name="Sheng Y."/>
            <person name="Liu T."/>
            <person name="Pan Y."/>
            <person name="Xia L."/>
            <person name="Li J."/>
            <person name="Zhao F."/>
            <person name="Cao W."/>
        </authorList>
    </citation>
    <scope>NUCLEOTIDE SEQUENCE</scope>
    <source>
        <strain evidence="1">Dsil-2018</strain>
    </source>
</reference>
<comment type="caution">
    <text evidence="1">The sequence shown here is derived from an EMBL/GenBank/DDBJ whole genome shotgun (WGS) entry which is preliminary data.</text>
</comment>
<dbReference type="Proteomes" id="UP000821865">
    <property type="component" value="Chromosome 10"/>
</dbReference>
<evidence type="ECO:0000313" key="2">
    <source>
        <dbReference type="Proteomes" id="UP000821865"/>
    </source>
</evidence>
<proteinExistence type="predicted"/>
<dbReference type="EMBL" id="CM023479">
    <property type="protein sequence ID" value="KAH7974514.1"/>
    <property type="molecule type" value="Genomic_DNA"/>
</dbReference>
<keyword evidence="2" id="KW-1185">Reference proteome</keyword>
<gene>
    <name evidence="1" type="ORF">HPB49_016377</name>
</gene>